<comment type="catalytic activity">
    <reaction evidence="1 11">
        <text>an S-substituted glutathione + H2O = an S-substituted L-cysteinylglycine + L-glutamate</text>
        <dbReference type="Rhea" id="RHEA:59468"/>
        <dbReference type="ChEBI" id="CHEBI:15377"/>
        <dbReference type="ChEBI" id="CHEBI:29985"/>
        <dbReference type="ChEBI" id="CHEBI:90779"/>
        <dbReference type="ChEBI" id="CHEBI:143103"/>
        <dbReference type="EC" id="3.4.19.13"/>
    </reaction>
</comment>
<comment type="PTM">
    <text evidence="11">Cleaved by autocatalysis into a large and a small subunit.</text>
</comment>
<dbReference type="InterPro" id="IPR051792">
    <property type="entry name" value="GGT_bact"/>
</dbReference>
<feature type="binding site" evidence="10">
    <location>
        <begin position="320"/>
        <end position="322"/>
    </location>
    <ligand>
        <name>L-glutamate</name>
        <dbReference type="ChEBI" id="CHEBI:29985"/>
    </ligand>
</feature>
<comment type="similarity">
    <text evidence="3 11">Belongs to the gamma-glutamyltransferase family.</text>
</comment>
<evidence type="ECO:0000256" key="5">
    <source>
        <dbReference type="ARBA" id="ARBA00022801"/>
    </source>
</evidence>
<keyword evidence="11" id="KW-0317">Glutathione biosynthesis</keyword>
<dbReference type="InterPro" id="IPR029055">
    <property type="entry name" value="Ntn_hydrolases_N"/>
</dbReference>
<sequence length="482" mass="53197">MDVLKEGGNAVDAAVAISYSLGVLEPFASGIGGGGIMLVHSADDPEPVLYDYRETAPDKEQKPESGIGTPGFVMGMHEAHEDFGNQSLEYLLKPAIKQAENGVEVSNSLHSHLINASDHISRNDDASFFYPGGRAIEEGETLYQQELAEMMAIISEEGSETFYQGAIANQLAESVDGIEKEDLESYEVEKTEPIQGEFAGFDVYAPPPPAGGSMLIQTLQMTEELQIGQYKNLPADFAKGVGEINRESYQDRLETIGDPEFVDVSEEITSKEYSRELASNVSRDAMDEFEDHGDEAGEDGNTTHFVVVDQEGMMVSVTNTLNSFFGSGEFTNGFFLINQLDNFSQSSASPNAYEPNKRPFSYITPTVLAKNGTPIIGIGSAGGRRITSTLSQTLIRHLLFEQPIDEAIEENRFYRDKQDKKMYYEERISPEMEEELENDGYTVDNSRSPVYFGSVQSLTIDYESGNIYGGSDSRRNGEWKSR</sequence>
<feature type="active site" description="Nucleophile" evidence="9">
    <location>
        <position position="302"/>
    </location>
</feature>
<dbReference type="GO" id="GO:0006751">
    <property type="term" value="P:glutathione catabolic process"/>
    <property type="evidence" value="ECO:0007669"/>
    <property type="project" value="UniProtKB-UniRule"/>
</dbReference>
<dbReference type="EC" id="3.4.19.13" evidence="11"/>
<dbReference type="AlphaFoldDB" id="A0A514LNC7"/>
<dbReference type="InterPro" id="IPR000101">
    <property type="entry name" value="GGT_peptidase"/>
</dbReference>
<dbReference type="EMBL" id="CP035485">
    <property type="protein sequence ID" value="QDI93125.1"/>
    <property type="molecule type" value="Genomic_DNA"/>
</dbReference>
<feature type="binding site" evidence="10">
    <location>
        <position position="383"/>
    </location>
    <ligand>
        <name>L-glutamate</name>
        <dbReference type="ChEBI" id="CHEBI:29985"/>
    </ligand>
</feature>
<dbReference type="Gene3D" id="1.10.246.130">
    <property type="match status" value="1"/>
</dbReference>
<dbReference type="GO" id="GO:0036374">
    <property type="term" value="F:glutathione hydrolase activity"/>
    <property type="evidence" value="ECO:0007669"/>
    <property type="project" value="UniProtKB-UniRule"/>
</dbReference>
<dbReference type="InterPro" id="IPR043138">
    <property type="entry name" value="GGT_lsub"/>
</dbReference>
<evidence type="ECO:0000256" key="2">
    <source>
        <dbReference type="ARBA" id="ARBA00001089"/>
    </source>
</evidence>
<keyword evidence="5 11" id="KW-0378">Hydrolase</keyword>
<evidence type="ECO:0000256" key="7">
    <source>
        <dbReference type="ARBA" id="ARBA00023315"/>
    </source>
</evidence>
<gene>
    <name evidence="12" type="primary">ggt</name>
    <name evidence="12" type="ORF">EPH95_12525</name>
</gene>
<evidence type="ECO:0000256" key="9">
    <source>
        <dbReference type="PIRSR" id="PIRSR600101-1"/>
    </source>
</evidence>
<dbReference type="OrthoDB" id="9781342at2"/>
<evidence type="ECO:0000256" key="8">
    <source>
        <dbReference type="ARBA" id="ARBA00047417"/>
    </source>
</evidence>
<dbReference type="NCBIfam" id="TIGR00066">
    <property type="entry name" value="g_glut_trans"/>
    <property type="match status" value="1"/>
</dbReference>
<evidence type="ECO:0000313" key="12">
    <source>
        <dbReference type="EMBL" id="QDI93125.1"/>
    </source>
</evidence>
<dbReference type="SUPFAM" id="SSF56235">
    <property type="entry name" value="N-terminal nucleophile aminohydrolases (Ntn hydrolases)"/>
    <property type="match status" value="1"/>
</dbReference>
<proteinExistence type="inferred from homology"/>
<keyword evidence="13" id="KW-1185">Reference proteome</keyword>
<dbReference type="PANTHER" id="PTHR43199:SF1">
    <property type="entry name" value="GLUTATHIONE HYDROLASE PROENZYME"/>
    <property type="match status" value="1"/>
</dbReference>
<dbReference type="KEGG" id="sale:EPH95_12525"/>
<dbReference type="EC" id="2.3.2.2" evidence="11"/>
<evidence type="ECO:0000256" key="3">
    <source>
        <dbReference type="ARBA" id="ARBA00009381"/>
    </source>
</evidence>
<dbReference type="PANTHER" id="PTHR43199">
    <property type="entry name" value="GLUTATHIONE HYDROLASE"/>
    <property type="match status" value="1"/>
</dbReference>
<evidence type="ECO:0000256" key="6">
    <source>
        <dbReference type="ARBA" id="ARBA00023145"/>
    </source>
</evidence>
<keyword evidence="4 11" id="KW-0808">Transferase</keyword>
<dbReference type="GO" id="GO:0006750">
    <property type="term" value="P:glutathione biosynthetic process"/>
    <property type="evidence" value="ECO:0007669"/>
    <property type="project" value="UniProtKB-KW"/>
</dbReference>
<comment type="subunit">
    <text evidence="11">This enzyme consists of two polypeptide chains, which are synthesized in precursor form from a single polypeptide.</text>
</comment>
<dbReference type="GO" id="GO:0103068">
    <property type="term" value="F:leukotriene C4 gamma-glutamyl transferase activity"/>
    <property type="evidence" value="ECO:0007669"/>
    <property type="project" value="UniProtKB-EC"/>
</dbReference>
<reference evidence="13" key="1">
    <citation type="submission" date="2019-01" db="EMBL/GenBank/DDBJ databases">
        <title>Genomic analysis of Salicibibacter sp. NKC3-5.</title>
        <authorList>
            <person name="Oh Y.J."/>
        </authorList>
    </citation>
    <scope>NUCLEOTIDE SEQUENCE [LARGE SCALE GENOMIC DNA]</scope>
    <source>
        <strain evidence="13">NKC3-5</strain>
    </source>
</reference>
<organism evidence="12 13">
    <name type="scientific">Salicibibacter halophilus</name>
    <dbReference type="NCBI Taxonomy" id="2502791"/>
    <lineage>
        <taxon>Bacteria</taxon>
        <taxon>Bacillati</taxon>
        <taxon>Bacillota</taxon>
        <taxon>Bacilli</taxon>
        <taxon>Bacillales</taxon>
        <taxon>Bacillaceae</taxon>
        <taxon>Salicibibacter</taxon>
    </lineage>
</organism>
<keyword evidence="6 11" id="KW-0865">Zymogen</keyword>
<comment type="pathway">
    <text evidence="11">Sulfur metabolism; glutathione metabolism.</text>
</comment>
<evidence type="ECO:0000256" key="10">
    <source>
        <dbReference type="PIRSR" id="PIRSR600101-2"/>
    </source>
</evidence>
<dbReference type="Gene3D" id="3.60.20.40">
    <property type="match status" value="1"/>
</dbReference>
<dbReference type="Proteomes" id="UP000319756">
    <property type="component" value="Chromosome"/>
</dbReference>
<evidence type="ECO:0000256" key="1">
    <source>
        <dbReference type="ARBA" id="ARBA00001049"/>
    </source>
</evidence>
<dbReference type="PRINTS" id="PR01210">
    <property type="entry name" value="GGTRANSPTASE"/>
</dbReference>
<dbReference type="Pfam" id="PF01019">
    <property type="entry name" value="G_glu_transpept"/>
    <property type="match status" value="1"/>
</dbReference>
<feature type="binding site" evidence="10">
    <location>
        <position position="53"/>
    </location>
    <ligand>
        <name>L-glutamate</name>
        <dbReference type="ChEBI" id="CHEBI:29985"/>
    </ligand>
</feature>
<dbReference type="InterPro" id="IPR043137">
    <property type="entry name" value="GGT_ssub_C"/>
</dbReference>
<accession>A0A514LNC7</accession>
<comment type="catalytic activity">
    <reaction evidence="8 11">
        <text>an N-terminal (5-L-glutamyl)-[peptide] + an alpha-amino acid = 5-L-glutamyl amino acid + an N-terminal L-alpha-aminoacyl-[peptide]</text>
        <dbReference type="Rhea" id="RHEA:23904"/>
        <dbReference type="Rhea" id="RHEA-COMP:9780"/>
        <dbReference type="Rhea" id="RHEA-COMP:9795"/>
        <dbReference type="ChEBI" id="CHEBI:77644"/>
        <dbReference type="ChEBI" id="CHEBI:78597"/>
        <dbReference type="ChEBI" id="CHEBI:78599"/>
        <dbReference type="ChEBI" id="CHEBI:78608"/>
        <dbReference type="EC" id="2.3.2.2"/>
    </reaction>
</comment>
<evidence type="ECO:0000313" key="13">
    <source>
        <dbReference type="Proteomes" id="UP000319756"/>
    </source>
</evidence>
<name>A0A514LNC7_9BACI</name>
<evidence type="ECO:0000256" key="11">
    <source>
        <dbReference type="RuleBase" id="RU368036"/>
    </source>
</evidence>
<protein>
    <recommendedName>
        <fullName evidence="11">Glutathione hydrolase proenzyme</fullName>
        <ecNumber evidence="11">2.3.2.2</ecNumber>
        <ecNumber evidence="11">3.4.19.13</ecNumber>
    </recommendedName>
    <component>
        <recommendedName>
            <fullName evidence="11">Glutathione hydrolase large chain</fullName>
        </recommendedName>
    </component>
    <component>
        <recommendedName>
            <fullName evidence="11">Glutathione hydrolase small chain</fullName>
        </recommendedName>
    </component>
</protein>
<comment type="catalytic activity">
    <reaction evidence="2 11">
        <text>glutathione + H2O = L-cysteinylglycine + L-glutamate</text>
        <dbReference type="Rhea" id="RHEA:28807"/>
        <dbReference type="ChEBI" id="CHEBI:15377"/>
        <dbReference type="ChEBI" id="CHEBI:29985"/>
        <dbReference type="ChEBI" id="CHEBI:57925"/>
        <dbReference type="ChEBI" id="CHEBI:61694"/>
        <dbReference type="EC" id="3.4.19.13"/>
    </reaction>
</comment>
<keyword evidence="7 11" id="KW-0012">Acyltransferase</keyword>
<dbReference type="UniPathway" id="UPA00204"/>
<evidence type="ECO:0000256" key="4">
    <source>
        <dbReference type="ARBA" id="ARBA00022679"/>
    </source>
</evidence>